<feature type="compositionally biased region" description="Polar residues" evidence="1">
    <location>
        <begin position="50"/>
        <end position="59"/>
    </location>
</feature>
<dbReference type="EMBL" id="RBZM01000008">
    <property type="protein sequence ID" value="RKP50085.1"/>
    <property type="molecule type" value="Genomic_DNA"/>
</dbReference>
<accession>A0A494XH69</accession>
<dbReference type="Proteomes" id="UP000282076">
    <property type="component" value="Unassembled WGS sequence"/>
</dbReference>
<feature type="compositionally biased region" description="Low complexity" evidence="1">
    <location>
        <begin position="71"/>
        <end position="84"/>
    </location>
</feature>
<dbReference type="RefSeq" id="WP_120978768.1">
    <property type="nucleotide sequence ID" value="NZ_RBZM01000008.1"/>
</dbReference>
<comment type="caution">
    <text evidence="2">The sequence shown here is derived from an EMBL/GenBank/DDBJ whole genome shotgun (WGS) entry which is preliminary data.</text>
</comment>
<evidence type="ECO:0000313" key="3">
    <source>
        <dbReference type="Proteomes" id="UP000282076"/>
    </source>
</evidence>
<reference evidence="2 3" key="1">
    <citation type="submission" date="2018-10" db="EMBL/GenBank/DDBJ databases">
        <title>Cohnella sp. M2MS4P-1, whole genome shotgun sequence.</title>
        <authorList>
            <person name="Tuo L."/>
        </authorList>
    </citation>
    <scope>NUCLEOTIDE SEQUENCE [LARGE SCALE GENOMIC DNA]</scope>
    <source>
        <strain evidence="2 3">M2MS4P-1</strain>
    </source>
</reference>
<organism evidence="2 3">
    <name type="scientific">Cohnella endophytica</name>
    <dbReference type="NCBI Taxonomy" id="2419778"/>
    <lineage>
        <taxon>Bacteria</taxon>
        <taxon>Bacillati</taxon>
        <taxon>Bacillota</taxon>
        <taxon>Bacilli</taxon>
        <taxon>Bacillales</taxon>
        <taxon>Paenibacillaceae</taxon>
        <taxon>Cohnella</taxon>
    </lineage>
</organism>
<feature type="region of interest" description="Disordered" evidence="1">
    <location>
        <begin position="36"/>
        <end position="84"/>
    </location>
</feature>
<keyword evidence="3" id="KW-1185">Reference proteome</keyword>
<gene>
    <name evidence="2" type="ORF">D7Z26_19940</name>
</gene>
<proteinExistence type="predicted"/>
<evidence type="ECO:0000313" key="2">
    <source>
        <dbReference type="EMBL" id="RKP50085.1"/>
    </source>
</evidence>
<dbReference type="AlphaFoldDB" id="A0A494XH69"/>
<evidence type="ECO:0000256" key="1">
    <source>
        <dbReference type="SAM" id="MobiDB-lite"/>
    </source>
</evidence>
<protein>
    <submittedName>
        <fullName evidence="2">Uncharacterized protein</fullName>
    </submittedName>
</protein>
<name>A0A494XH69_9BACL</name>
<sequence length="84" mass="9362">MRDSVRKQFRKWAIGIGCTISVALLLQQARGSETFRSRTANAPSAPEQILSPSVQPNDTPQRETLDTPAESGRGFRFRSQSRQS</sequence>
<dbReference type="OrthoDB" id="10014963at2"/>